<evidence type="ECO:0000256" key="1">
    <source>
        <dbReference type="SAM" id="SignalP"/>
    </source>
</evidence>
<evidence type="ECO:0000313" key="3">
    <source>
        <dbReference type="EMBL" id="TDO23897.1"/>
    </source>
</evidence>
<reference evidence="3 4" key="1">
    <citation type="submission" date="2019-03" db="EMBL/GenBank/DDBJ databases">
        <title>Genomic Encyclopedia of Archaeal and Bacterial Type Strains, Phase II (KMG-II): from individual species to whole genera.</title>
        <authorList>
            <person name="Goeker M."/>
        </authorList>
    </citation>
    <scope>NUCLEOTIDE SEQUENCE [LARGE SCALE GENOMIC DNA]</scope>
    <source>
        <strain evidence="3 4">DSM 19034</strain>
    </source>
</reference>
<feature type="domain" description="Outer membrane protein beta-barrel" evidence="2">
    <location>
        <begin position="780"/>
        <end position="918"/>
    </location>
</feature>
<dbReference type="AlphaFoldDB" id="A0A4R6INY7"/>
<dbReference type="OrthoDB" id="1086219at2"/>
<dbReference type="Pfam" id="PF14905">
    <property type="entry name" value="OMP_b-brl_3"/>
    <property type="match status" value="2"/>
</dbReference>
<dbReference type="InterPro" id="IPR013784">
    <property type="entry name" value="Carb-bd-like_fold"/>
</dbReference>
<dbReference type="InterPro" id="IPR041700">
    <property type="entry name" value="OMP_b-brl_3"/>
</dbReference>
<proteinExistence type="predicted"/>
<protein>
    <submittedName>
        <fullName evidence="3">Outer membrane beta-barrel protein</fullName>
    </submittedName>
</protein>
<dbReference type="Proteomes" id="UP000295499">
    <property type="component" value="Unassembled WGS sequence"/>
</dbReference>
<evidence type="ECO:0000259" key="2">
    <source>
        <dbReference type="Pfam" id="PF14905"/>
    </source>
</evidence>
<dbReference type="SUPFAM" id="SSF49452">
    <property type="entry name" value="Starch-binding domain-like"/>
    <property type="match status" value="1"/>
</dbReference>
<evidence type="ECO:0000313" key="4">
    <source>
        <dbReference type="Proteomes" id="UP000295499"/>
    </source>
</evidence>
<organism evidence="3 4">
    <name type="scientific">Pedobacter duraquae</name>
    <dbReference type="NCBI Taxonomy" id="425511"/>
    <lineage>
        <taxon>Bacteria</taxon>
        <taxon>Pseudomonadati</taxon>
        <taxon>Bacteroidota</taxon>
        <taxon>Sphingobacteriia</taxon>
        <taxon>Sphingobacteriales</taxon>
        <taxon>Sphingobacteriaceae</taxon>
        <taxon>Pedobacter</taxon>
    </lineage>
</organism>
<feature type="domain" description="Outer membrane protein beta-barrel" evidence="2">
    <location>
        <begin position="468"/>
        <end position="769"/>
    </location>
</feature>
<sequence length="936" mass="103558">MSQTYYCSKLKNIGCLICLLTCLSFAAFAQKTGSVTGILADSANHKHTLTYATVSVYKVGDTVLHGYKLSDEKGSFKISNLEIGVKYRLVITAWQFKVLRQEIMLTPTSPTANLGTLFLSGRANDLEEVVVRSERPPIIVRKDTIEFNAESFKTLPTAVVEDLLKKLPGIVIGENGQMEYNGKPVSKLLVDGKEFFGGDAQIASKNLPSNIVDKVQVMDDVELKRQNPDLIAANMPQVINLKLKKAIKQGAFGKLYGGKGDKKYYEGGAILNVFRDTTQVSLIGYSNNVNKPGFSIGDVSRIGGFSRAGFNSITVYSGNNAFLLDGISFGATGSGVHRSSGGGANFNTLIKGGITVNGKYFVGLDNNFEKQLVNDNQTLGENRLITSSNTNNNSRKITHNIGGKMVWKIDSLTTVTVQPNVVLSPSRFTGLQNKASTDHTNTLLNESMVSNSKSGDANEYTLNVYLFKNFRKRGRVLNLSMYETRTTNLEDNFNYSVNMFYNPASVNSIDQLRNNAIRNNDLFGSGNYTEPLSKKLNLTLTFNSNFINKESALSTFFRNPDDLEYDIVVPTLSQTVTQSGTKSNARAQLRWAPTTDLSIQPGISYGNVNFKNSFSSYPSFKQSFNFVYPALTIRYHALNFSYSANKTETDVQYIQPVANNTDPLFVQNGNIYLQPTSTQFYNLSANKFLVKSAINYNINLSSNIKNNAVIMSRVISTNGVQTNTPINVDGVWAINSSGTLSKTIKGMGKQFTINGGYNTGYNDNVLQVNGLTSHSKTFGIGPRVGVRINLNDKLELNQNYNMQFSNTSYEDDYFADRRYTTQFSSSEIVLRSIKKLVFETTYNLSMNSQKIAGYNNSIKMWNAGITYLFLKNDRAQLKFSVNDILNSNIARYVSVSGNSIRDTQSNNIGRYGMLTMTYNIQNFGGKVGGKESIFGF</sequence>
<gene>
    <name evidence="3" type="ORF">CLV32_0183</name>
</gene>
<feature type="chain" id="PRO_5020744248" evidence="1">
    <location>
        <begin position="30"/>
        <end position="936"/>
    </location>
</feature>
<comment type="caution">
    <text evidence="3">The sequence shown here is derived from an EMBL/GenBank/DDBJ whole genome shotgun (WGS) entry which is preliminary data.</text>
</comment>
<dbReference type="EMBL" id="SNWM01000001">
    <property type="protein sequence ID" value="TDO23897.1"/>
    <property type="molecule type" value="Genomic_DNA"/>
</dbReference>
<accession>A0A4R6INY7</accession>
<name>A0A4R6INY7_9SPHI</name>
<keyword evidence="1" id="KW-0732">Signal</keyword>
<keyword evidence="4" id="KW-1185">Reference proteome</keyword>
<feature type="signal peptide" evidence="1">
    <location>
        <begin position="1"/>
        <end position="29"/>
    </location>
</feature>
<dbReference type="GO" id="GO:0030246">
    <property type="term" value="F:carbohydrate binding"/>
    <property type="evidence" value="ECO:0007669"/>
    <property type="project" value="InterPro"/>
</dbReference>
<dbReference type="SUPFAM" id="SSF56935">
    <property type="entry name" value="Porins"/>
    <property type="match status" value="1"/>
</dbReference>